<accession>A0A2B7ZVX9</accession>
<proteinExistence type="predicted"/>
<evidence type="ECO:0000313" key="2">
    <source>
        <dbReference type="Proteomes" id="UP000226031"/>
    </source>
</evidence>
<dbReference type="Proteomes" id="UP000226031">
    <property type="component" value="Unassembled WGS sequence"/>
</dbReference>
<dbReference type="AlphaFoldDB" id="A0A2B7ZVX9"/>
<sequence length="111" mass="12500">MARSTSNYNGYLGRKHDCLKNDRTGEGYKGRDGLNDRTTIKFLKYIKKIRPKDKATLKPKTLDERRTREHYMAREAVLKSGSVDLDDGTGLASMKAKGEGYVCDVLAWIAA</sequence>
<comment type="caution">
    <text evidence="1">The sequence shown here is derived from an EMBL/GenBank/DDBJ whole genome shotgun (WGS) entry which is preliminary data.</text>
</comment>
<dbReference type="EMBL" id="PDND01000002">
    <property type="protein sequence ID" value="PGH36927.1"/>
    <property type="molecule type" value="Genomic_DNA"/>
</dbReference>
<name>A0A2B7ZVX9_9EURO</name>
<evidence type="ECO:0000313" key="1">
    <source>
        <dbReference type="EMBL" id="PGH36927.1"/>
    </source>
</evidence>
<protein>
    <submittedName>
        <fullName evidence="1">Uncharacterized protein</fullName>
    </submittedName>
</protein>
<keyword evidence="2" id="KW-1185">Reference proteome</keyword>
<organism evidence="1 2">
    <name type="scientific">[Emmonsia] crescens</name>
    <dbReference type="NCBI Taxonomy" id="73230"/>
    <lineage>
        <taxon>Eukaryota</taxon>
        <taxon>Fungi</taxon>
        <taxon>Dikarya</taxon>
        <taxon>Ascomycota</taxon>
        <taxon>Pezizomycotina</taxon>
        <taxon>Eurotiomycetes</taxon>
        <taxon>Eurotiomycetidae</taxon>
        <taxon>Onygenales</taxon>
        <taxon>Ajellomycetaceae</taxon>
        <taxon>Emergomyces</taxon>
    </lineage>
</organism>
<gene>
    <name evidence="1" type="ORF">GX50_00161</name>
</gene>
<reference evidence="1 2" key="1">
    <citation type="submission" date="2017-10" db="EMBL/GenBank/DDBJ databases">
        <title>Comparative genomics in systemic dimorphic fungi from Ajellomycetaceae.</title>
        <authorList>
            <person name="Munoz J.F."/>
            <person name="Mcewen J.G."/>
            <person name="Clay O.K."/>
            <person name="Cuomo C.A."/>
        </authorList>
    </citation>
    <scope>NUCLEOTIDE SEQUENCE [LARGE SCALE GENOMIC DNA]</scope>
    <source>
        <strain evidence="1 2">UAMH4076</strain>
    </source>
</reference>